<dbReference type="PANTHER" id="PTHR43544">
    <property type="entry name" value="SHORT-CHAIN DEHYDROGENASE/REDUCTASE"/>
    <property type="match status" value="1"/>
</dbReference>
<dbReference type="InterPro" id="IPR002347">
    <property type="entry name" value="SDR_fam"/>
</dbReference>
<evidence type="ECO:0000313" key="1">
    <source>
        <dbReference type="EMBL" id="MDR6240098.1"/>
    </source>
</evidence>
<dbReference type="InterPro" id="IPR051468">
    <property type="entry name" value="Fungal_SecMetab_SDRs"/>
</dbReference>
<protein>
    <submittedName>
        <fullName evidence="1">NAD(P)-dependent dehydrogenase (Short-subunit alcohol dehydrogenase family)</fullName>
    </submittedName>
</protein>
<dbReference type="GO" id="GO:0016491">
    <property type="term" value="F:oxidoreductase activity"/>
    <property type="evidence" value="ECO:0007669"/>
    <property type="project" value="TreeGrafter"/>
</dbReference>
<accession>A0AAE3XQ92</accession>
<dbReference type="Proteomes" id="UP001185092">
    <property type="component" value="Unassembled WGS sequence"/>
</dbReference>
<dbReference type="Gene3D" id="3.40.50.720">
    <property type="entry name" value="NAD(P)-binding Rossmann-like Domain"/>
    <property type="match status" value="1"/>
</dbReference>
<dbReference type="GO" id="GO:0005737">
    <property type="term" value="C:cytoplasm"/>
    <property type="evidence" value="ECO:0007669"/>
    <property type="project" value="TreeGrafter"/>
</dbReference>
<reference evidence="1" key="1">
    <citation type="submission" date="2023-07" db="EMBL/GenBank/DDBJ databases">
        <title>Genomic Encyclopedia of Type Strains, Phase IV (KMG-IV): sequencing the most valuable type-strain genomes for metagenomic binning, comparative biology and taxonomic classification.</title>
        <authorList>
            <person name="Goeker M."/>
        </authorList>
    </citation>
    <scope>NUCLEOTIDE SEQUENCE</scope>
    <source>
        <strain evidence="1">DSM 26174</strain>
    </source>
</reference>
<gene>
    <name evidence="1" type="ORF">HNQ88_003146</name>
</gene>
<dbReference type="AlphaFoldDB" id="A0AAE3XQ92"/>
<name>A0AAE3XQ92_9BACT</name>
<dbReference type="RefSeq" id="WP_309939939.1">
    <property type="nucleotide sequence ID" value="NZ_AP025305.1"/>
</dbReference>
<proteinExistence type="predicted"/>
<organism evidence="1 2">
    <name type="scientific">Aureibacter tunicatorum</name>
    <dbReference type="NCBI Taxonomy" id="866807"/>
    <lineage>
        <taxon>Bacteria</taxon>
        <taxon>Pseudomonadati</taxon>
        <taxon>Bacteroidota</taxon>
        <taxon>Cytophagia</taxon>
        <taxon>Cytophagales</taxon>
        <taxon>Persicobacteraceae</taxon>
        <taxon>Aureibacter</taxon>
    </lineage>
</organism>
<dbReference type="EMBL" id="JAVDQD010000003">
    <property type="protein sequence ID" value="MDR6240098.1"/>
    <property type="molecule type" value="Genomic_DNA"/>
</dbReference>
<evidence type="ECO:0000313" key="2">
    <source>
        <dbReference type="Proteomes" id="UP001185092"/>
    </source>
</evidence>
<dbReference type="PRINTS" id="PR00081">
    <property type="entry name" value="GDHRDH"/>
</dbReference>
<dbReference type="SUPFAM" id="SSF51735">
    <property type="entry name" value="NAD(P)-binding Rossmann-fold domains"/>
    <property type="match status" value="1"/>
</dbReference>
<comment type="caution">
    <text evidence="1">The sequence shown here is derived from an EMBL/GenBank/DDBJ whole genome shotgun (WGS) entry which is preliminary data.</text>
</comment>
<dbReference type="PANTHER" id="PTHR43544:SF2">
    <property type="entry name" value="OXIDOREDUCTASE"/>
    <property type="match status" value="1"/>
</dbReference>
<keyword evidence="2" id="KW-1185">Reference proteome</keyword>
<sequence>MGNQKASINFKSKRNLLVDLLQELADDPGIIDHDDQVKGLISKIYKTARKQRRRKVLDDKTANDLEQIKSTEIFRINDEFAHEEQVKLLGSVVKEQNELMSSKKCYCCKKAYRQLHFFYHQLCPKCAEFNYQKRANTCDLSGYRALVTGGRIKIGFETALKLLRSGAETHITTRFPKNALDDFKRVHDYSLWNDRLFIHGLDLRNIPSVQDFINYLKNQLSSLDIIINNAAQTIKRPYEYYQHLISKEETNYLISNSSSLLPNNDQMKNYFPVGMMDNHNQQVDLRDNNSWSSTLEEVGLMEMLEVQLVNVTAPFLLNSGLKSLLMKSSNPNKFIVNVSAMEGQFNRKNKTVFHPHTNMAKASLNMMTRTSAEDYAGSNIFMTSVDTGWITDENPFPKRERMRNNGFVPPLDIIDGASRVFAPIADGVNKPESIMHGVFLKDYHPTDW</sequence>
<dbReference type="InterPro" id="IPR036291">
    <property type="entry name" value="NAD(P)-bd_dom_sf"/>
</dbReference>
<dbReference type="Pfam" id="PF00106">
    <property type="entry name" value="adh_short"/>
    <property type="match status" value="1"/>
</dbReference>